<accession>A0A943EHN1</accession>
<evidence type="ECO:0000313" key="1">
    <source>
        <dbReference type="EMBL" id="MBS5589065.1"/>
    </source>
</evidence>
<sequence>MKRDNNNEFKEFLKVLNKTINEKNKNIYGSTFNESNSQYEDPILVLKKAICKYGKQAQLDVAVEEMAELTKEIIKSKRGASNYHQIVEELADVYIMMTQIRLIYGIYDEELINAMHLKIARLEKRL</sequence>
<gene>
    <name evidence="1" type="ORF">KHX14_09740</name>
</gene>
<dbReference type="Gene3D" id="1.10.287.1080">
    <property type="entry name" value="MazG-like"/>
    <property type="match status" value="1"/>
</dbReference>
<proteinExistence type="predicted"/>
<evidence type="ECO:0000313" key="2">
    <source>
        <dbReference type="Proteomes" id="UP000751224"/>
    </source>
</evidence>
<organism evidence="1 2">
    <name type="scientific">Thomasclavelia spiroformis</name>
    <dbReference type="NCBI Taxonomy" id="29348"/>
    <lineage>
        <taxon>Bacteria</taxon>
        <taxon>Bacillati</taxon>
        <taxon>Bacillota</taxon>
        <taxon>Erysipelotrichia</taxon>
        <taxon>Erysipelotrichales</taxon>
        <taxon>Coprobacillaceae</taxon>
        <taxon>Thomasclavelia</taxon>
    </lineage>
</organism>
<dbReference type="AlphaFoldDB" id="A0A943EHN1"/>
<evidence type="ECO:0008006" key="3">
    <source>
        <dbReference type="Google" id="ProtNLM"/>
    </source>
</evidence>
<dbReference type="SUPFAM" id="SSF101386">
    <property type="entry name" value="all-alpha NTP pyrophosphatases"/>
    <property type="match status" value="1"/>
</dbReference>
<protein>
    <recommendedName>
        <fullName evidence="3">NTP pyrophosphohydrolase MazG putative catalytic core domain-containing protein</fullName>
    </recommendedName>
</protein>
<dbReference type="EMBL" id="JAGZCC010000078">
    <property type="protein sequence ID" value="MBS5589065.1"/>
    <property type="molecule type" value="Genomic_DNA"/>
</dbReference>
<comment type="caution">
    <text evidence="1">The sequence shown here is derived from an EMBL/GenBank/DDBJ whole genome shotgun (WGS) entry which is preliminary data.</text>
</comment>
<dbReference type="RefSeq" id="WP_303888056.1">
    <property type="nucleotide sequence ID" value="NZ_JAGZCC010000078.1"/>
</dbReference>
<dbReference type="CDD" id="cd11539">
    <property type="entry name" value="NTP-PPase_u2"/>
    <property type="match status" value="1"/>
</dbReference>
<reference evidence="1" key="1">
    <citation type="submission" date="2021-02" db="EMBL/GenBank/DDBJ databases">
        <title>Infant gut strain persistence is associated with maternal origin, phylogeny, and functional potential including surface adhesion and iron acquisition.</title>
        <authorList>
            <person name="Lou Y.C."/>
        </authorList>
    </citation>
    <scope>NUCLEOTIDE SEQUENCE</scope>
    <source>
        <strain evidence="1">L3_108_000G1_dasL3_108_000G1_metabat.metabat.11</strain>
    </source>
</reference>
<dbReference type="Proteomes" id="UP000751224">
    <property type="component" value="Unassembled WGS sequence"/>
</dbReference>
<name>A0A943EHN1_9FIRM</name>